<organism evidence="3 4">
    <name type="scientific">Eremothecium gossypii (strain ATCC 10895 / CBS 109.51 / FGSC 9923 / NRRL Y-1056)</name>
    <name type="common">Yeast</name>
    <name type="synonym">Ashbya gossypii</name>
    <dbReference type="NCBI Taxonomy" id="284811"/>
    <lineage>
        <taxon>Eukaryota</taxon>
        <taxon>Fungi</taxon>
        <taxon>Dikarya</taxon>
        <taxon>Ascomycota</taxon>
        <taxon>Saccharomycotina</taxon>
        <taxon>Saccharomycetes</taxon>
        <taxon>Saccharomycetales</taxon>
        <taxon>Saccharomycetaceae</taxon>
        <taxon>Eremothecium</taxon>
    </lineage>
</organism>
<evidence type="ECO:0000313" key="3">
    <source>
        <dbReference type="EMBL" id="AAS52875.1"/>
    </source>
</evidence>
<dbReference type="Proteomes" id="UP000000591">
    <property type="component" value="Chromosome V"/>
</dbReference>
<dbReference type="HOGENOM" id="CLU_264915_0_0_1"/>
<dbReference type="SUPFAM" id="SSF50978">
    <property type="entry name" value="WD40 repeat-like"/>
    <property type="match status" value="1"/>
</dbReference>
<gene>
    <name evidence="3" type="ORF">AGOS_AER194W</name>
</gene>
<reference evidence="4" key="2">
    <citation type="journal article" date="2013" name="G3 (Bethesda)">
        <title>Genomes of Ashbya fungi isolated from insects reveal four mating-type loci, numerous translocations, lack of transposons, and distinct gene duplications.</title>
        <authorList>
            <person name="Dietrich F.S."/>
            <person name="Voegeli S."/>
            <person name="Kuo S."/>
            <person name="Philippsen P."/>
        </authorList>
    </citation>
    <scope>GENOME REANNOTATION</scope>
    <source>
        <strain evidence="4">ATCC 10895 / CBS 109.51 / FGSC 9923 / NRRL Y-1056</strain>
    </source>
</reference>
<evidence type="ECO:0000313" key="4">
    <source>
        <dbReference type="Proteomes" id="UP000000591"/>
    </source>
</evidence>
<dbReference type="InParanoid" id="Q756R0"/>
<accession>Q756R0</accession>
<keyword evidence="2" id="KW-1133">Transmembrane helix</keyword>
<feature type="transmembrane region" description="Helical" evidence="2">
    <location>
        <begin position="280"/>
        <end position="302"/>
    </location>
</feature>
<dbReference type="OrthoDB" id="1914839at2759"/>
<feature type="transmembrane region" description="Helical" evidence="2">
    <location>
        <begin position="404"/>
        <end position="426"/>
    </location>
</feature>
<feature type="compositionally biased region" description="Low complexity" evidence="1">
    <location>
        <begin position="796"/>
        <end position="815"/>
    </location>
</feature>
<dbReference type="OMA" id="EFQFRPM"/>
<feature type="transmembrane region" description="Helical" evidence="2">
    <location>
        <begin position="38"/>
        <end position="58"/>
    </location>
</feature>
<feature type="region of interest" description="Disordered" evidence="1">
    <location>
        <begin position="786"/>
        <end position="815"/>
    </location>
</feature>
<evidence type="ECO:0000256" key="1">
    <source>
        <dbReference type="SAM" id="MobiDB-lite"/>
    </source>
</evidence>
<dbReference type="KEGG" id="ago:AGOS_AER194W"/>
<keyword evidence="2" id="KW-0472">Membrane</keyword>
<proteinExistence type="predicted"/>
<evidence type="ECO:0000256" key="2">
    <source>
        <dbReference type="SAM" id="Phobius"/>
    </source>
</evidence>
<feature type="transmembrane region" description="Helical" evidence="2">
    <location>
        <begin position="472"/>
        <end position="492"/>
    </location>
</feature>
<dbReference type="GeneID" id="4621261"/>
<feature type="transmembrane region" description="Helical" evidence="2">
    <location>
        <begin position="247"/>
        <end position="268"/>
    </location>
</feature>
<reference evidence="3 4" key="1">
    <citation type="journal article" date="2004" name="Science">
        <title>The Ashbya gossypii genome as a tool for mapping the ancient Saccharomyces cerevisiae genome.</title>
        <authorList>
            <person name="Dietrich F.S."/>
            <person name="Voegeli S."/>
            <person name="Brachat S."/>
            <person name="Lerch A."/>
            <person name="Gates K."/>
            <person name="Steiner S."/>
            <person name="Mohr C."/>
            <person name="Pohlmann R."/>
            <person name="Luedi P."/>
            <person name="Choi S."/>
            <person name="Wing R.A."/>
            <person name="Flavier A."/>
            <person name="Gaffney T.D."/>
            <person name="Philippsen P."/>
        </authorList>
    </citation>
    <scope>NUCLEOTIDE SEQUENCE [LARGE SCALE GENOMIC DNA]</scope>
    <source>
        <strain evidence="4">ATCC 10895 / CBS 109.51 / FGSC 9923 / NRRL Y-1056</strain>
    </source>
</reference>
<dbReference type="EMBL" id="AE016818">
    <property type="protein sequence ID" value="AAS52875.1"/>
    <property type="molecule type" value="Genomic_DNA"/>
</dbReference>
<dbReference type="RefSeq" id="NP_985051.1">
    <property type="nucleotide sequence ID" value="NM_210405.1"/>
</dbReference>
<dbReference type="InterPro" id="IPR036322">
    <property type="entry name" value="WD40_repeat_dom_sf"/>
</dbReference>
<dbReference type="eggNOG" id="KOG1933">
    <property type="taxonomic scope" value="Eukaryota"/>
</dbReference>
<dbReference type="AlphaFoldDB" id="Q756R0"/>
<sequence>MGAVELLRMSLRKCRLRSVCRRWLKEHFLAMSVWVAQWAKLCISCSMLLTLLLGYPALGTNRGAHCASGGYLSAVGQEREHPASSANSTFAQFLFRANDNSNVLSKGFLVETLAFQQRLLQDADSAPSFSKHSIFGLWGDDMEKLQLDEEPVYTVNQHWNEMPQSLLQGVMHVNSYISSAQSLSLMLLMQGGNPDRRALLDRNIKALKSVSNLTKFYLFDDAPATVASGPGDANRLLLRFTLVPLTWLDYCWIALAYIAIFAYLIYAIMLYPITKTRISLFMAVLCQYSLVLASSKTLACFLNQKATENTPWMLLYIPVLIVFCSNTVDLLFSSLGTKCTLPPAFKLRKKRLQAHKLTENKESVNQKNFFESVADSHTKSFFTLVICVLMIYMFFPFSRKTSCFISIALFTNYLLNLLSLSAILSIEQRRLTLRNNLFAKENDGILDVSLDDGYVKVNFARWWSHIIENNRVAGALWFSKSAVLLAVYFMLFNWRFSDIRSSTSICDMFKAKTSILNGVNPFYPGFLIDEAYVAREIMRSLAHTGARNSEKILYTLAIERPIFVVKDVIGNFTHDDFYAILQSFNSSMIFSYKFDGYYFLELFLSLLLIGSFSLFLLQLMSQSIESESTLSYGYSELETTKGTRGSVGLLANAIPGADDDVEGADIFHAKELAQYGHILDITYIATSASPFIVSIGMDHKVFVWSPAAKPLPKPLPLPLDRSFRYISHASISNSGLYIAIFNNFGKVTCWSRCRMDFIWTIDLREPVVTLEAFFRSRTMPTMMRKRMMRGSTEVRTPTSNYNTANNSTSRAPVSRRNSIRSITSIGTGSAAAVDSSYENPTTFFSSEELYGEDEFVFVTTTGKMYMVDIEGHMTIEQLTDGLTPVKSCKELQSPRVNDRLVLCDTGGKIYVSTVVNNAWRTKVLTIKSSFSYTNAPQGQKQEPEGQHQSILASGNALSGYANNLGDSDNTLLLVPFIGFIGRTQGSYIELVDAQTGTFIRHFKIGNFKPSSIKIFHDQPTHCKFCGSASVAFFAIAYTDKESSDFVMHVYQLESRTKNSICLRVERDPREIRCLGLESVTEKVHYVPDVEDWDVADNNAVLGIRRKPEAIERFSAGSTSLCRSRLEVCSRKNTYQRGTKTAGSKAQPGSSFSIHNIWEGWTITPSGQVAYYEIPMGTNGLIVNKIGTLKKFGNKSIVVAFGNIMKMFYLGKEELIFPVDGVSSSEEETGLKFVNKRRDRLNRKVFISPNYNRIDAIKLEH</sequence>
<protein>
    <submittedName>
        <fullName evidence="3">AER194Wp</fullName>
    </submittedName>
</protein>
<name>Q756R0_EREGS</name>
<feature type="transmembrane region" description="Helical" evidence="2">
    <location>
        <begin position="380"/>
        <end position="397"/>
    </location>
</feature>
<feature type="transmembrane region" description="Helical" evidence="2">
    <location>
        <begin position="314"/>
        <end position="335"/>
    </location>
</feature>
<feature type="transmembrane region" description="Helical" evidence="2">
    <location>
        <begin position="597"/>
        <end position="620"/>
    </location>
</feature>
<keyword evidence="4" id="KW-1185">Reference proteome</keyword>
<dbReference type="STRING" id="284811.Q756R0"/>
<keyword evidence="2" id="KW-0812">Transmembrane</keyword>